<accession>A0A0N0NQF9</accession>
<dbReference type="GO" id="GO:0005743">
    <property type="term" value="C:mitochondrial inner membrane"/>
    <property type="evidence" value="ECO:0007669"/>
    <property type="project" value="TreeGrafter"/>
</dbReference>
<dbReference type="GeneID" id="28738657"/>
<reference evidence="2 3" key="1">
    <citation type="submission" date="2015-06" db="EMBL/GenBank/DDBJ databases">
        <title>Draft genome of the ant-associated black yeast Phialophora attae CBS 131958.</title>
        <authorList>
            <person name="Moreno L.F."/>
            <person name="Stielow B.J."/>
            <person name="de Hoog S."/>
            <person name="Vicente V.A."/>
            <person name="Weiss V.A."/>
            <person name="de Vries M."/>
            <person name="Cruz L.M."/>
            <person name="Souza E.M."/>
        </authorList>
    </citation>
    <scope>NUCLEOTIDE SEQUENCE [LARGE SCALE GENOMIC DNA]</scope>
    <source>
        <strain evidence="2 3">CBS 131958</strain>
    </source>
</reference>
<feature type="region of interest" description="Disordered" evidence="1">
    <location>
        <begin position="38"/>
        <end position="63"/>
    </location>
</feature>
<gene>
    <name evidence="2" type="ORF">AB675_6481</name>
</gene>
<name>A0A0N0NQF9_9EURO</name>
<dbReference type="PANTHER" id="PTHR28106">
    <property type="entry name" value="MITOCHONDRIAL ATPASE COMPLEX SUBUNIT ATP10"/>
    <property type="match status" value="1"/>
</dbReference>
<proteinExistence type="predicted"/>
<comment type="caution">
    <text evidence="2">The sequence shown here is derived from an EMBL/GenBank/DDBJ whole genome shotgun (WGS) entry which is preliminary data.</text>
</comment>
<organism evidence="2 3">
    <name type="scientific">Cyphellophora attinorum</name>
    <dbReference type="NCBI Taxonomy" id="1664694"/>
    <lineage>
        <taxon>Eukaryota</taxon>
        <taxon>Fungi</taxon>
        <taxon>Dikarya</taxon>
        <taxon>Ascomycota</taxon>
        <taxon>Pezizomycotina</taxon>
        <taxon>Eurotiomycetes</taxon>
        <taxon>Chaetothyriomycetidae</taxon>
        <taxon>Chaetothyriales</taxon>
        <taxon>Cyphellophoraceae</taxon>
        <taxon>Cyphellophora</taxon>
    </lineage>
</organism>
<dbReference type="OrthoDB" id="17089at2759"/>
<dbReference type="EMBL" id="LFJN01000004">
    <property type="protein sequence ID" value="KPI43861.1"/>
    <property type="molecule type" value="Genomic_DNA"/>
</dbReference>
<dbReference type="STRING" id="1664694.A0A0N0NQF9"/>
<evidence type="ECO:0000313" key="3">
    <source>
        <dbReference type="Proteomes" id="UP000038010"/>
    </source>
</evidence>
<feature type="compositionally biased region" description="Basic and acidic residues" evidence="1">
    <location>
        <begin position="109"/>
        <end position="127"/>
    </location>
</feature>
<dbReference type="RefSeq" id="XP_018003824.1">
    <property type="nucleotide sequence ID" value="XM_018146777.1"/>
</dbReference>
<dbReference type="InterPro" id="IPR007849">
    <property type="entry name" value="ATP10"/>
</dbReference>
<evidence type="ECO:0000256" key="1">
    <source>
        <dbReference type="SAM" id="MobiDB-lite"/>
    </source>
</evidence>
<dbReference type="Proteomes" id="UP000038010">
    <property type="component" value="Unassembled WGS sequence"/>
</dbReference>
<evidence type="ECO:0000313" key="2">
    <source>
        <dbReference type="EMBL" id="KPI43861.1"/>
    </source>
</evidence>
<dbReference type="Pfam" id="PF05176">
    <property type="entry name" value="ATP-synt_10"/>
    <property type="match status" value="1"/>
</dbReference>
<dbReference type="AlphaFoldDB" id="A0A0N0NQF9"/>
<feature type="region of interest" description="Disordered" evidence="1">
    <location>
        <begin position="93"/>
        <end position="127"/>
    </location>
</feature>
<keyword evidence="3" id="KW-1185">Reference proteome</keyword>
<sequence>MKPRPFEAVDLFLLLARRPHSQCLRSWRPQVQFLRAASSDTRPPRTPRATVASNSGIPLNVGLDRNPDHVSAISRIPIPRGAKGEVFTPSVLARPLGLRNPPRPGDNSPLDKRTLEQRRSDFTDPEKAKIRQRVLMRSYFRPYYQERNRAKHYRGKSFVSNERLFKREKALYFPNIFGRTLSKEGDGPDGGRDLAPLLNGKISVVTLEKAEWAHEQVETFVGTKANPGLQSIIDSSNGLVQRVSVNMQDSVLDMWLVRLFQYRIRQKTPRDQWSRYFLIQLPRDIRKGLTEDVRDAMGLLNSQVGYVYLVDSSAKIRWAGSGDAWDGEVAGMNAAIERLVEEERSLPTTARRIDSTSSAPQEELVRNISRPTAAVM</sequence>
<dbReference type="PANTHER" id="PTHR28106:SF1">
    <property type="entry name" value="MITOCHONDRIAL ATPASE COMPLEX SUBUNIT ATP10"/>
    <property type="match status" value="1"/>
</dbReference>
<dbReference type="GO" id="GO:0033615">
    <property type="term" value="P:mitochondrial proton-transporting ATP synthase complex assembly"/>
    <property type="evidence" value="ECO:0007669"/>
    <property type="project" value="TreeGrafter"/>
</dbReference>
<dbReference type="VEuPathDB" id="FungiDB:AB675_6481"/>
<protein>
    <submittedName>
        <fullName evidence="2">Mitochondrial ATPase complex subunit ATP10</fullName>
    </submittedName>
</protein>